<dbReference type="Gene3D" id="1.20.5.1030">
    <property type="entry name" value="Preprotein translocase secy subunit"/>
    <property type="match status" value="1"/>
</dbReference>
<evidence type="ECO:0000256" key="8">
    <source>
        <dbReference type="ARBA" id="ARBA00023136"/>
    </source>
</evidence>
<evidence type="ECO:0000313" key="11">
    <source>
        <dbReference type="Proteomes" id="UP000231252"/>
    </source>
</evidence>
<dbReference type="InterPro" id="IPR038379">
    <property type="entry name" value="SecE_sf"/>
</dbReference>
<comment type="subunit">
    <text evidence="9">Component of the Sec protein translocase complex. Heterotrimer consisting of SecY, SecE and SecG subunits. The heterotrimers can form oligomers, although 1 heterotrimer is thought to be able to translocate proteins. Interacts with the ribosome. Interacts with SecDF, and other proteins may be involved. Interacts with SecA.</text>
</comment>
<evidence type="ECO:0000256" key="3">
    <source>
        <dbReference type="ARBA" id="ARBA00022475"/>
    </source>
</evidence>
<evidence type="ECO:0000256" key="7">
    <source>
        <dbReference type="ARBA" id="ARBA00023010"/>
    </source>
</evidence>
<evidence type="ECO:0000313" key="10">
    <source>
        <dbReference type="EMBL" id="PIS22552.1"/>
    </source>
</evidence>
<keyword evidence="8 9" id="KW-0472">Membrane</keyword>
<keyword evidence="4 9" id="KW-0812">Transmembrane</keyword>
<protein>
    <recommendedName>
        <fullName evidence="9">Protein translocase subunit SecE</fullName>
    </recommendedName>
</protein>
<evidence type="ECO:0000256" key="1">
    <source>
        <dbReference type="ARBA" id="ARBA00004370"/>
    </source>
</evidence>
<accession>A0A2H0XCB7</accession>
<evidence type="ECO:0000256" key="6">
    <source>
        <dbReference type="ARBA" id="ARBA00022989"/>
    </source>
</evidence>
<reference evidence="11" key="1">
    <citation type="submission" date="2017-09" db="EMBL/GenBank/DDBJ databases">
        <title>Depth-based differentiation of microbial function through sediment-hosted aquifers and enrichment of novel symbionts in the deep terrestrial subsurface.</title>
        <authorList>
            <person name="Probst A.J."/>
            <person name="Ladd B."/>
            <person name="Jarett J.K."/>
            <person name="Geller-Mcgrath D.E."/>
            <person name="Sieber C.M.K."/>
            <person name="Emerson J.B."/>
            <person name="Anantharaman K."/>
            <person name="Thomas B.C."/>
            <person name="Malmstrom R."/>
            <person name="Stieglmeier M."/>
            <person name="Klingl A."/>
            <person name="Woyke T."/>
            <person name="Ryan C.M."/>
            <person name="Banfield J.F."/>
        </authorList>
    </citation>
    <scope>NUCLEOTIDE SEQUENCE [LARGE SCALE GENOMIC DNA]</scope>
</reference>
<dbReference type="GO" id="GO:0043952">
    <property type="term" value="P:protein transport by the Sec complex"/>
    <property type="evidence" value="ECO:0007669"/>
    <property type="project" value="UniProtKB-UniRule"/>
</dbReference>
<keyword evidence="5 9" id="KW-0653">Protein transport</keyword>
<dbReference type="GO" id="GO:0065002">
    <property type="term" value="P:intracellular protein transmembrane transport"/>
    <property type="evidence" value="ECO:0007669"/>
    <property type="project" value="UniProtKB-UniRule"/>
</dbReference>
<organism evidence="10 11">
    <name type="scientific">candidate division WWE3 bacterium CG08_land_8_20_14_0_20_41_10</name>
    <dbReference type="NCBI Taxonomy" id="1975085"/>
    <lineage>
        <taxon>Bacteria</taxon>
        <taxon>Katanobacteria</taxon>
    </lineage>
</organism>
<keyword evidence="2 9" id="KW-0813">Transport</keyword>
<dbReference type="Pfam" id="PF00584">
    <property type="entry name" value="SecE"/>
    <property type="match status" value="1"/>
</dbReference>
<sequence length="61" mass="6608">MKLPLNYLTEVREEFKNVSWPTKDETSRLTLFVVGGSLLVGLFVGGVDAGLVKVLGMVILG</sequence>
<name>A0A2H0XCB7_UNCKA</name>
<comment type="subcellular location">
    <subcellularLocation>
        <location evidence="9">Cell membrane</location>
        <topology evidence="9">Single-pass membrane protein</topology>
    </subcellularLocation>
    <subcellularLocation>
        <location evidence="1">Membrane</location>
    </subcellularLocation>
</comment>
<keyword evidence="3 9" id="KW-1003">Cell membrane</keyword>
<evidence type="ECO:0000256" key="9">
    <source>
        <dbReference type="HAMAP-Rule" id="MF_00422"/>
    </source>
</evidence>
<dbReference type="GO" id="GO:0005886">
    <property type="term" value="C:plasma membrane"/>
    <property type="evidence" value="ECO:0007669"/>
    <property type="project" value="UniProtKB-SubCell"/>
</dbReference>
<dbReference type="GO" id="GO:0009306">
    <property type="term" value="P:protein secretion"/>
    <property type="evidence" value="ECO:0007669"/>
    <property type="project" value="UniProtKB-UniRule"/>
</dbReference>
<evidence type="ECO:0000256" key="5">
    <source>
        <dbReference type="ARBA" id="ARBA00022927"/>
    </source>
</evidence>
<dbReference type="InterPro" id="IPR005807">
    <property type="entry name" value="SecE_bac"/>
</dbReference>
<comment type="caution">
    <text evidence="10">The sequence shown here is derived from an EMBL/GenBank/DDBJ whole genome shotgun (WGS) entry which is preliminary data.</text>
</comment>
<comment type="similarity">
    <text evidence="9">Belongs to the SecE/SEC61-gamma family.</text>
</comment>
<keyword evidence="6 9" id="KW-1133">Transmembrane helix</keyword>
<keyword evidence="7 9" id="KW-0811">Translocation</keyword>
<gene>
    <name evidence="9 10" type="primary">secE</name>
    <name evidence="10" type="ORF">COT50_01440</name>
</gene>
<dbReference type="GO" id="GO:0008320">
    <property type="term" value="F:protein transmembrane transporter activity"/>
    <property type="evidence" value="ECO:0007669"/>
    <property type="project" value="UniProtKB-UniRule"/>
</dbReference>
<dbReference type="EMBL" id="PEYU01000025">
    <property type="protein sequence ID" value="PIS22552.1"/>
    <property type="molecule type" value="Genomic_DNA"/>
</dbReference>
<comment type="function">
    <text evidence="9">Essential subunit of the Sec protein translocation channel SecYEG. Clamps together the 2 halves of SecY. May contact the channel plug during translocation.</text>
</comment>
<feature type="transmembrane region" description="Helical" evidence="9">
    <location>
        <begin position="29"/>
        <end position="52"/>
    </location>
</feature>
<dbReference type="AlphaFoldDB" id="A0A2H0XCB7"/>
<evidence type="ECO:0000256" key="2">
    <source>
        <dbReference type="ARBA" id="ARBA00022448"/>
    </source>
</evidence>
<dbReference type="InterPro" id="IPR001901">
    <property type="entry name" value="Translocase_SecE/Sec61-g"/>
</dbReference>
<proteinExistence type="inferred from homology"/>
<evidence type="ECO:0000256" key="4">
    <source>
        <dbReference type="ARBA" id="ARBA00022692"/>
    </source>
</evidence>
<dbReference type="HAMAP" id="MF_00422">
    <property type="entry name" value="SecE"/>
    <property type="match status" value="1"/>
</dbReference>
<dbReference type="PANTHER" id="PTHR33910">
    <property type="entry name" value="PROTEIN TRANSLOCASE SUBUNIT SECE"/>
    <property type="match status" value="1"/>
</dbReference>
<dbReference type="PANTHER" id="PTHR33910:SF1">
    <property type="entry name" value="PROTEIN TRANSLOCASE SUBUNIT SECE"/>
    <property type="match status" value="1"/>
</dbReference>
<dbReference type="GO" id="GO:0006605">
    <property type="term" value="P:protein targeting"/>
    <property type="evidence" value="ECO:0007669"/>
    <property type="project" value="UniProtKB-UniRule"/>
</dbReference>
<dbReference type="NCBIfam" id="TIGR00964">
    <property type="entry name" value="secE_bact"/>
    <property type="match status" value="1"/>
</dbReference>
<dbReference type="Proteomes" id="UP000231252">
    <property type="component" value="Unassembled WGS sequence"/>
</dbReference>